<organism evidence="1 2">
    <name type="scientific">Trametes cubensis</name>
    <dbReference type="NCBI Taxonomy" id="1111947"/>
    <lineage>
        <taxon>Eukaryota</taxon>
        <taxon>Fungi</taxon>
        <taxon>Dikarya</taxon>
        <taxon>Basidiomycota</taxon>
        <taxon>Agaricomycotina</taxon>
        <taxon>Agaricomycetes</taxon>
        <taxon>Polyporales</taxon>
        <taxon>Polyporaceae</taxon>
        <taxon>Trametes</taxon>
    </lineage>
</organism>
<dbReference type="EMBL" id="JAPEVG010000034">
    <property type="protein sequence ID" value="KAJ8494586.1"/>
    <property type="molecule type" value="Genomic_DNA"/>
</dbReference>
<accession>A0AAD7U015</accession>
<gene>
    <name evidence="1" type="ORF">ONZ51_g2223</name>
</gene>
<evidence type="ECO:0000313" key="2">
    <source>
        <dbReference type="Proteomes" id="UP001215151"/>
    </source>
</evidence>
<protein>
    <submittedName>
        <fullName evidence="1">Uncharacterized protein</fullName>
    </submittedName>
</protein>
<sequence>MSPTCTIPYEVLLEFTNTTPDAVTMQVLRREDGGRAQAGPVIYLHQGESLSLVLTAGMAYKYAVRQPPREAELSVKIWSDTQCSLLDVFKAPSSPHRCNADAGIIVTEGITAKPKVASSMPRRQDIPWASQSRR</sequence>
<comment type="caution">
    <text evidence="1">The sequence shown here is derived from an EMBL/GenBank/DDBJ whole genome shotgun (WGS) entry which is preliminary data.</text>
</comment>
<evidence type="ECO:0000313" key="1">
    <source>
        <dbReference type="EMBL" id="KAJ8494586.1"/>
    </source>
</evidence>
<name>A0AAD7U015_9APHY</name>
<reference evidence="1" key="1">
    <citation type="submission" date="2022-11" db="EMBL/GenBank/DDBJ databases">
        <title>Genome Sequence of Cubamyces cubensis.</title>
        <authorList>
            <person name="Buettner E."/>
        </authorList>
    </citation>
    <scope>NUCLEOTIDE SEQUENCE</scope>
    <source>
        <strain evidence="1">MPL-01</strain>
    </source>
</reference>
<dbReference type="Proteomes" id="UP001215151">
    <property type="component" value="Unassembled WGS sequence"/>
</dbReference>
<keyword evidence="2" id="KW-1185">Reference proteome</keyword>
<dbReference type="AlphaFoldDB" id="A0AAD7U015"/>
<proteinExistence type="predicted"/>